<dbReference type="Gene3D" id="3.30.110.170">
    <property type="entry name" value="Protein of unknown function (DUF541), domain 1"/>
    <property type="match status" value="1"/>
</dbReference>
<keyword evidence="1" id="KW-0732">Signal</keyword>
<keyword evidence="3" id="KW-1185">Reference proteome</keyword>
<dbReference type="PANTHER" id="PTHR34387">
    <property type="entry name" value="SLR1258 PROTEIN"/>
    <property type="match status" value="1"/>
</dbReference>
<dbReference type="InterPro" id="IPR052022">
    <property type="entry name" value="26kDa_periplasmic_antigen"/>
</dbReference>
<accession>A0ABY5ES40</accession>
<dbReference type="InterPro" id="IPR007497">
    <property type="entry name" value="SIMPL/DUF541"/>
</dbReference>
<dbReference type="EMBL" id="CP101114">
    <property type="protein sequence ID" value="UTO27924.1"/>
    <property type="molecule type" value="Genomic_DNA"/>
</dbReference>
<dbReference type="Proteomes" id="UP001059475">
    <property type="component" value="Chromosome"/>
</dbReference>
<protein>
    <submittedName>
        <fullName evidence="2">SIMPL domain-containing protein</fullName>
    </submittedName>
</protein>
<dbReference type="Gene3D" id="3.30.70.2970">
    <property type="entry name" value="Protein of unknown function (DUF541), domain 2"/>
    <property type="match status" value="1"/>
</dbReference>
<reference evidence="2" key="1">
    <citation type="submission" date="2022-07" db="EMBL/GenBank/DDBJ databases">
        <title>First report of Bartonella spp. in marsupials in Brazil, with a description of Bartonella harrusi sp. nov. and new proposal for taxonomic reclassification of species of the genus Bartonella.</title>
        <authorList>
            <person name="Amaral R.B."/>
        </authorList>
    </citation>
    <scope>NUCLEOTIDE SEQUENCE</scope>
    <source>
        <strain evidence="2">117A</strain>
    </source>
</reference>
<evidence type="ECO:0000256" key="1">
    <source>
        <dbReference type="SAM" id="SignalP"/>
    </source>
</evidence>
<dbReference type="Pfam" id="PF04402">
    <property type="entry name" value="SIMPL"/>
    <property type="match status" value="1"/>
</dbReference>
<evidence type="ECO:0000313" key="3">
    <source>
        <dbReference type="Proteomes" id="UP001059475"/>
    </source>
</evidence>
<feature type="signal peptide" evidence="1">
    <location>
        <begin position="1"/>
        <end position="32"/>
    </location>
</feature>
<dbReference type="RefSeq" id="WP_254769839.1">
    <property type="nucleotide sequence ID" value="NZ_CP101114.1"/>
</dbReference>
<name>A0ABY5ES40_9HYPH</name>
<sequence length="248" mass="27812">MTKTIFQSLNYYKVKIAMIMLALLACSFPIHAAESKTKDRTITVSATGETSVTPDVAIINLAIVTEDTTAQKALTANNKSMNDIINAFKKNGIQENDLQTSNLNIYPYNPHNEHKDNEKKTHEKLYRVSHSLTVYIRDFANAGKIFDQAMALDVKSVNNIYFTNNNTEPFYKEARKNAIAKAIEKAKTIAQEANLKLGKIITINEGSNNHYPREHLRSGSIEDDYDNTNLAGGELSYVVNITMVFDIE</sequence>
<feature type="chain" id="PRO_5046604238" evidence="1">
    <location>
        <begin position="33"/>
        <end position="248"/>
    </location>
</feature>
<dbReference type="PROSITE" id="PS51257">
    <property type="entry name" value="PROKAR_LIPOPROTEIN"/>
    <property type="match status" value="1"/>
</dbReference>
<organism evidence="2 3">
    <name type="scientific">Bartonella harrusi</name>
    <dbReference type="NCBI Taxonomy" id="2961895"/>
    <lineage>
        <taxon>Bacteria</taxon>
        <taxon>Pseudomonadati</taxon>
        <taxon>Pseudomonadota</taxon>
        <taxon>Alphaproteobacteria</taxon>
        <taxon>Hyphomicrobiales</taxon>
        <taxon>Bartonellaceae</taxon>
        <taxon>Bartonella</taxon>
    </lineage>
</organism>
<dbReference type="PANTHER" id="PTHR34387:SF1">
    <property type="entry name" value="PERIPLASMIC IMMUNOGENIC PROTEIN"/>
    <property type="match status" value="1"/>
</dbReference>
<evidence type="ECO:0000313" key="2">
    <source>
        <dbReference type="EMBL" id="UTO27924.1"/>
    </source>
</evidence>
<gene>
    <name evidence="2" type="ORF">NMK50_06745</name>
</gene>
<proteinExistence type="predicted"/>